<name>A0ABS2GD08_9FIRM</name>
<gene>
    <name evidence="1" type="ORF">H9X83_10545</name>
</gene>
<proteinExistence type="predicted"/>
<organism evidence="1 2">
    <name type="scientific">Anaerotignum lactatifermentans</name>
    <dbReference type="NCBI Taxonomy" id="160404"/>
    <lineage>
        <taxon>Bacteria</taxon>
        <taxon>Bacillati</taxon>
        <taxon>Bacillota</taxon>
        <taxon>Clostridia</taxon>
        <taxon>Lachnospirales</taxon>
        <taxon>Anaerotignaceae</taxon>
        <taxon>Anaerotignum</taxon>
    </lineage>
</organism>
<dbReference type="RefSeq" id="WP_205134291.1">
    <property type="nucleotide sequence ID" value="NZ_JACSNT010000015.1"/>
</dbReference>
<reference evidence="1 2" key="1">
    <citation type="journal article" date="2021" name="Sci. Rep.">
        <title>The distribution of antibiotic resistance genes in chicken gut microbiota commensals.</title>
        <authorList>
            <person name="Juricova H."/>
            <person name="Matiasovicova J."/>
            <person name="Kubasova T."/>
            <person name="Cejkova D."/>
            <person name="Rychlik I."/>
        </authorList>
    </citation>
    <scope>NUCLEOTIDE SEQUENCE [LARGE SCALE GENOMIC DNA]</scope>
    <source>
        <strain evidence="1 2">An431b</strain>
    </source>
</reference>
<protein>
    <submittedName>
        <fullName evidence="1">Uncharacterized protein</fullName>
    </submittedName>
</protein>
<evidence type="ECO:0000313" key="2">
    <source>
        <dbReference type="Proteomes" id="UP000729290"/>
    </source>
</evidence>
<keyword evidence="2" id="KW-1185">Reference proteome</keyword>
<dbReference type="Proteomes" id="UP000729290">
    <property type="component" value="Unassembled WGS sequence"/>
</dbReference>
<sequence>MKPILFNTEMTIAILEERKKETRRVIKSQPEGKLLHVTGYKCDEWWEIRETEKGEERIKIKAPFQEGDILWVRETWQYAYELDGNDQIIEETGKYYYAADAKKDSHVFSTWLNPDGTHRDSMPWRPSIHMPKEAARIFLKVCNVYAQRLQDCSNGEIENEGAKSRDEFAYLWDKTIKPTDIERFGWQANPLVWVIQFERIEKEEARKENSTCGQEGEYDSKQ</sequence>
<comment type="caution">
    <text evidence="1">The sequence shown here is derived from an EMBL/GenBank/DDBJ whole genome shotgun (WGS) entry which is preliminary data.</text>
</comment>
<accession>A0ABS2GD08</accession>
<dbReference type="EMBL" id="JACSNV010000017">
    <property type="protein sequence ID" value="MBM6878590.1"/>
    <property type="molecule type" value="Genomic_DNA"/>
</dbReference>
<evidence type="ECO:0000313" key="1">
    <source>
        <dbReference type="EMBL" id="MBM6878590.1"/>
    </source>
</evidence>